<organism evidence="9 10">
    <name type="scientific">Xaviernesmea oryzae</name>
    <dbReference type="NCBI Taxonomy" id="464029"/>
    <lineage>
        <taxon>Bacteria</taxon>
        <taxon>Pseudomonadati</taxon>
        <taxon>Pseudomonadota</taxon>
        <taxon>Alphaproteobacteria</taxon>
        <taxon>Hyphomicrobiales</taxon>
        <taxon>Rhizobiaceae</taxon>
        <taxon>Rhizobium/Agrobacterium group</taxon>
        <taxon>Xaviernesmea</taxon>
    </lineage>
</organism>
<dbReference type="Proteomes" id="UP000186364">
    <property type="component" value="Unassembled WGS sequence"/>
</dbReference>
<gene>
    <name evidence="9" type="ORF">BJF93_10095</name>
</gene>
<dbReference type="GO" id="GO:0016020">
    <property type="term" value="C:membrane"/>
    <property type="evidence" value="ECO:0007669"/>
    <property type="project" value="UniProtKB-SubCell"/>
</dbReference>
<comment type="similarity">
    <text evidence="2">Belongs to the BA14k family.</text>
</comment>
<comment type="caution">
    <text evidence="9">The sequence shown here is derived from an EMBL/GenBank/DDBJ whole genome shotgun (WGS) entry which is preliminary data.</text>
</comment>
<evidence type="ECO:0000256" key="1">
    <source>
        <dbReference type="ARBA" id="ARBA00004167"/>
    </source>
</evidence>
<evidence type="ECO:0000256" key="5">
    <source>
        <dbReference type="ARBA" id="ARBA00022734"/>
    </source>
</evidence>
<accession>A0A1Q9AWY3</accession>
<keyword evidence="5" id="KW-0430">Lectin</keyword>
<evidence type="ECO:0000256" key="4">
    <source>
        <dbReference type="ARBA" id="ARBA00022475"/>
    </source>
</evidence>
<evidence type="ECO:0000313" key="10">
    <source>
        <dbReference type="Proteomes" id="UP000186364"/>
    </source>
</evidence>
<dbReference type="InterPro" id="IPR012413">
    <property type="entry name" value="BA14K"/>
</dbReference>
<keyword evidence="8" id="KW-0732">Signal</keyword>
<evidence type="ECO:0000256" key="2">
    <source>
        <dbReference type="ARBA" id="ARBA00010270"/>
    </source>
</evidence>
<dbReference type="AlphaFoldDB" id="A0A1Q9AWY3"/>
<dbReference type="GO" id="GO:0030246">
    <property type="term" value="F:carbohydrate binding"/>
    <property type="evidence" value="ECO:0007669"/>
    <property type="project" value="UniProtKB-KW"/>
</dbReference>
<comment type="function">
    <text evidence="6">Has immunoglobulin-binding and hemagglutination properties, and can bind to mannose. Essential for virulence. May be involved in LPS biosynthesis or polysaccharide transport.</text>
</comment>
<evidence type="ECO:0000256" key="7">
    <source>
        <dbReference type="SAM" id="Phobius"/>
    </source>
</evidence>
<reference evidence="9 10" key="1">
    <citation type="submission" date="2016-09" db="EMBL/GenBank/DDBJ databases">
        <title>Rhizobium sp. nov., a novel species isolated from the rice rhizosphere.</title>
        <authorList>
            <person name="Zhao J."/>
            <person name="Zhang X."/>
        </authorList>
    </citation>
    <scope>NUCLEOTIDE SEQUENCE [LARGE SCALE GENOMIC DNA]</scope>
    <source>
        <strain evidence="9 10">1.7048</strain>
    </source>
</reference>
<feature type="transmembrane region" description="Helical" evidence="7">
    <location>
        <begin position="91"/>
        <end position="110"/>
    </location>
</feature>
<feature type="signal peptide" evidence="8">
    <location>
        <begin position="1"/>
        <end position="23"/>
    </location>
</feature>
<dbReference type="RefSeq" id="WP_075627700.1">
    <property type="nucleotide sequence ID" value="NZ_FOAM01000002.1"/>
</dbReference>
<protein>
    <recommendedName>
        <fullName evidence="3">Lectin-like protein BA14k</fullName>
    </recommendedName>
</protein>
<sequence length="157" mass="18203">MKKILALIMSAAMALPVALPAQAMPRAPIAVAQDTSDVIQVDNHRRWRPHHGYHRGWRGDHGWRHDGRRHWRGDRGWYRDRSYYRHRDRSWGIPLGALAAGAIIGGAIAAPPPPRRIYRSAGNAHVNWCYARYRSYRAYDNTFQPNYGPRRQCYSPY</sequence>
<name>A0A1Q9AWY3_9HYPH</name>
<evidence type="ECO:0000256" key="3">
    <source>
        <dbReference type="ARBA" id="ARBA00020552"/>
    </source>
</evidence>
<keyword evidence="7" id="KW-0812">Transmembrane</keyword>
<evidence type="ECO:0000256" key="6">
    <source>
        <dbReference type="ARBA" id="ARBA00025321"/>
    </source>
</evidence>
<proteinExistence type="inferred from homology"/>
<dbReference type="EMBL" id="MKIP01000043">
    <property type="protein sequence ID" value="OLP59938.1"/>
    <property type="molecule type" value="Genomic_DNA"/>
</dbReference>
<keyword evidence="10" id="KW-1185">Reference proteome</keyword>
<dbReference type="Pfam" id="PF07886">
    <property type="entry name" value="BA14K"/>
    <property type="match status" value="1"/>
</dbReference>
<evidence type="ECO:0000313" key="9">
    <source>
        <dbReference type="EMBL" id="OLP59938.1"/>
    </source>
</evidence>
<keyword evidence="7" id="KW-0472">Membrane</keyword>
<feature type="chain" id="PRO_5010214340" description="Lectin-like protein BA14k" evidence="8">
    <location>
        <begin position="24"/>
        <end position="157"/>
    </location>
</feature>
<comment type="subcellular location">
    <subcellularLocation>
        <location evidence="1">Membrane</location>
        <topology evidence="1">Single-pass membrane protein</topology>
    </subcellularLocation>
</comment>
<keyword evidence="4" id="KW-1003">Cell membrane</keyword>
<dbReference type="OrthoDB" id="8117189at2"/>
<evidence type="ECO:0000256" key="8">
    <source>
        <dbReference type="SAM" id="SignalP"/>
    </source>
</evidence>
<keyword evidence="7" id="KW-1133">Transmembrane helix</keyword>